<dbReference type="Gene3D" id="1.10.10.60">
    <property type="entry name" value="Homeodomain-like"/>
    <property type="match status" value="2"/>
</dbReference>
<evidence type="ECO:0000313" key="6">
    <source>
        <dbReference type="Proteomes" id="UP000563151"/>
    </source>
</evidence>
<keyword evidence="2" id="KW-0238">DNA-binding</keyword>
<dbReference type="SMART" id="SM00342">
    <property type="entry name" value="HTH_ARAC"/>
    <property type="match status" value="1"/>
</dbReference>
<dbReference type="PANTHER" id="PTHR43280:SF34">
    <property type="entry name" value="ARAC-FAMILY TRANSCRIPTIONAL REGULATOR"/>
    <property type="match status" value="1"/>
</dbReference>
<keyword evidence="3" id="KW-0804">Transcription</keyword>
<evidence type="ECO:0000256" key="3">
    <source>
        <dbReference type="ARBA" id="ARBA00023163"/>
    </source>
</evidence>
<dbReference type="RefSeq" id="WP_173680386.1">
    <property type="nucleotide sequence ID" value="NZ_JAAZWO010000014.1"/>
</dbReference>
<dbReference type="InterPro" id="IPR014710">
    <property type="entry name" value="RmlC-like_jellyroll"/>
</dbReference>
<dbReference type="InterPro" id="IPR020449">
    <property type="entry name" value="Tscrpt_reg_AraC-type_HTH"/>
</dbReference>
<dbReference type="PRINTS" id="PR00032">
    <property type="entry name" value="HTHARAC"/>
</dbReference>
<dbReference type="AlphaFoldDB" id="A0A923J2A3"/>
<dbReference type="InterPro" id="IPR009057">
    <property type="entry name" value="Homeodomain-like_sf"/>
</dbReference>
<protein>
    <submittedName>
        <fullName evidence="5">Helix-turn-helix domain-containing protein</fullName>
    </submittedName>
</protein>
<organism evidence="5 6">
    <name type="scientific">Clostridium tetanomorphum</name>
    <dbReference type="NCBI Taxonomy" id="1553"/>
    <lineage>
        <taxon>Bacteria</taxon>
        <taxon>Bacillati</taxon>
        <taxon>Bacillota</taxon>
        <taxon>Clostridia</taxon>
        <taxon>Eubacteriales</taxon>
        <taxon>Clostridiaceae</taxon>
        <taxon>Clostridium</taxon>
    </lineage>
</organism>
<dbReference type="InterPro" id="IPR017853">
    <property type="entry name" value="GH"/>
</dbReference>
<dbReference type="SUPFAM" id="SSF46689">
    <property type="entry name" value="Homeodomain-like"/>
    <property type="match status" value="1"/>
</dbReference>
<evidence type="ECO:0000256" key="1">
    <source>
        <dbReference type="ARBA" id="ARBA00023015"/>
    </source>
</evidence>
<dbReference type="SUPFAM" id="SSF51011">
    <property type="entry name" value="Glycosyl hydrolase domain"/>
    <property type="match status" value="1"/>
</dbReference>
<gene>
    <name evidence="5" type="ORF">HGG79_12060</name>
</gene>
<dbReference type="Pfam" id="PF12833">
    <property type="entry name" value="HTH_18"/>
    <property type="match status" value="1"/>
</dbReference>
<dbReference type="InterPro" id="IPR003313">
    <property type="entry name" value="AraC-bd"/>
</dbReference>
<dbReference type="PANTHER" id="PTHR43280">
    <property type="entry name" value="ARAC-FAMILY TRANSCRIPTIONAL REGULATOR"/>
    <property type="match status" value="1"/>
</dbReference>
<evidence type="ECO:0000256" key="2">
    <source>
        <dbReference type="ARBA" id="ARBA00023125"/>
    </source>
</evidence>
<reference evidence="5 6" key="1">
    <citation type="submission" date="2020-04" db="EMBL/GenBank/DDBJ databases">
        <title>Genomic insights into acetone-butanol-ethanol (ABE) fermentation by sequencing solventogenic clostridia strains.</title>
        <authorList>
            <person name="Brown S."/>
        </authorList>
    </citation>
    <scope>NUCLEOTIDE SEQUENCE [LARGE SCALE GENOMIC DNA]</scope>
    <source>
        <strain evidence="5 6">DJ011</strain>
    </source>
</reference>
<dbReference type="GO" id="GO:0003700">
    <property type="term" value="F:DNA-binding transcription factor activity"/>
    <property type="evidence" value="ECO:0007669"/>
    <property type="project" value="InterPro"/>
</dbReference>
<dbReference type="EMBL" id="JAAZWO010000014">
    <property type="protein sequence ID" value="MBC2398500.1"/>
    <property type="molecule type" value="Genomic_DNA"/>
</dbReference>
<dbReference type="Pfam" id="PF02311">
    <property type="entry name" value="AraC_binding"/>
    <property type="match status" value="1"/>
</dbReference>
<evidence type="ECO:0000313" key="5">
    <source>
        <dbReference type="EMBL" id="MBC2398500.1"/>
    </source>
</evidence>
<dbReference type="Gene3D" id="2.60.120.10">
    <property type="entry name" value="Jelly Rolls"/>
    <property type="match status" value="1"/>
</dbReference>
<name>A0A923J2A3_CLOTT</name>
<proteinExistence type="predicted"/>
<dbReference type="Gene3D" id="3.20.20.80">
    <property type="entry name" value="Glycosidases"/>
    <property type="match status" value="2"/>
</dbReference>
<dbReference type="SUPFAM" id="SSF51445">
    <property type="entry name" value="(Trans)glycosidases"/>
    <property type="match status" value="1"/>
</dbReference>
<dbReference type="Proteomes" id="UP000563151">
    <property type="component" value="Unassembled WGS sequence"/>
</dbReference>
<dbReference type="GO" id="GO:0043565">
    <property type="term" value="F:sequence-specific DNA binding"/>
    <property type="evidence" value="ECO:0007669"/>
    <property type="project" value="InterPro"/>
</dbReference>
<evidence type="ECO:0000259" key="4">
    <source>
        <dbReference type="PROSITE" id="PS01124"/>
    </source>
</evidence>
<sequence length="692" mass="82682">MRREFVEYMDSLPIKVSYQNIIGYPIHWHDSMEIIYVLKGSIKIVIETETHIVNTEEIEIINYDEAHSIQALDKNNRVLIFQIDNSFFDKYYNIENMFFYTESTGKDVQKSEKYEKLRTFLSILLCEAAQKSEDYEDAIEDTLVEILYHLINNFHYLIYDEESLKENEEQFERYDRIIKYIYSNYNNKISLQDIARREYLSSHYLSYGMKNTVGYSFNDFVNLTRVEEAIKLLLDTDKTISEISEELGFSHTRYFNKHFKKHYKCTPMQYRKKYKIDEEKYLQMKKFINYPIKEALEEVFYYIEDYSRYNYEGKISKIILDSYEGEEELEKTWHNIINLGIAKNILRKNQIKLIEETQNEIEFNYGVLREVFSYDMEIYTIRETNFFSWNQVEQVIKSIIRLNIKPIIYIEDDFNNIEFIKKIIESFISFFINIFGETEVKKWKFMINKEDTDFNNLLIETINNNFDIEVLQENLTSVNINSIYDSSYMIPYIINGFLNEEIDIGIPVLFDEFPINHNIDNELFYGGRGLINKQGIKKPHYYAYYLLSKLGDKIITKGEGYIITGKEEDIQILIYSYNDGLNELISLENLYKGKGIKSILDKKFSINLGGLSQDYRIIKYEINEKVGSCYDYWKSMGKPISVKEEEIEILRRVSFPRLNLFYAKRTPIYNLFLKLEGYGAVFIEMQKVQKHL</sequence>
<dbReference type="Gene3D" id="2.60.40.1500">
    <property type="entry name" value="Glycosyl hydrolase domain, family 39"/>
    <property type="match status" value="1"/>
</dbReference>
<dbReference type="InterPro" id="IPR018060">
    <property type="entry name" value="HTH_AraC"/>
</dbReference>
<dbReference type="InterPro" id="IPR037923">
    <property type="entry name" value="HTH-like"/>
</dbReference>
<dbReference type="SUPFAM" id="SSF51215">
    <property type="entry name" value="Regulatory protein AraC"/>
    <property type="match status" value="1"/>
</dbReference>
<feature type="domain" description="HTH araC/xylS-type" evidence="4">
    <location>
        <begin position="175"/>
        <end position="273"/>
    </location>
</feature>
<accession>A0A923J2A3</accession>
<comment type="caution">
    <text evidence="5">The sequence shown here is derived from an EMBL/GenBank/DDBJ whole genome shotgun (WGS) entry which is preliminary data.</text>
</comment>
<keyword evidence="1" id="KW-0805">Transcription regulation</keyword>
<dbReference type="PROSITE" id="PS00041">
    <property type="entry name" value="HTH_ARAC_FAMILY_1"/>
    <property type="match status" value="1"/>
</dbReference>
<dbReference type="PROSITE" id="PS01124">
    <property type="entry name" value="HTH_ARAC_FAMILY_2"/>
    <property type="match status" value="1"/>
</dbReference>
<dbReference type="InterPro" id="IPR018062">
    <property type="entry name" value="HTH_AraC-typ_CS"/>
</dbReference>
<keyword evidence="6" id="KW-1185">Reference proteome</keyword>